<dbReference type="InterPro" id="IPR001624">
    <property type="entry name" value="FliE"/>
</dbReference>
<keyword evidence="6" id="KW-0282">Flagellum</keyword>
<evidence type="ECO:0000313" key="8">
    <source>
        <dbReference type="Proteomes" id="UP000197050"/>
    </source>
</evidence>
<dbReference type="EMBL" id="CP022048">
    <property type="protein sequence ID" value="ASE40040.1"/>
    <property type="molecule type" value="Genomic_DNA"/>
</dbReference>
<dbReference type="PRINTS" id="PR01006">
    <property type="entry name" value="FLGHOOKFLIE"/>
</dbReference>
<dbReference type="Pfam" id="PF02049">
    <property type="entry name" value="FliE"/>
    <property type="match status" value="1"/>
</dbReference>
<keyword evidence="9" id="KW-1185">Reference proteome</keyword>
<dbReference type="HAMAP" id="MF_00724">
    <property type="entry name" value="FliE"/>
    <property type="match status" value="1"/>
</dbReference>
<dbReference type="GO" id="GO:0071973">
    <property type="term" value="P:bacterial-type flagellum-dependent cell motility"/>
    <property type="evidence" value="ECO:0007669"/>
    <property type="project" value="InterPro"/>
</dbReference>
<dbReference type="Proteomes" id="UP000197050">
    <property type="component" value="Chromosome"/>
</dbReference>
<dbReference type="RefSeq" id="WP_066626823.1">
    <property type="nucleotide sequence ID" value="NZ_CP022048.2"/>
</dbReference>
<dbReference type="GeneID" id="34015813"/>
<dbReference type="PANTHER" id="PTHR34653">
    <property type="match status" value="1"/>
</dbReference>
<evidence type="ECO:0000256" key="3">
    <source>
        <dbReference type="ARBA" id="ARBA00023143"/>
    </source>
</evidence>
<protein>
    <recommendedName>
        <fullName evidence="4 5">Flagellar hook-basal body complex protein FliE</fullName>
    </recommendedName>
</protein>
<evidence type="ECO:0000313" key="7">
    <source>
        <dbReference type="EMBL" id="MDX2333996.1"/>
    </source>
</evidence>
<dbReference type="EMBL" id="JAMYEC010000002">
    <property type="protein sequence ID" value="MDX2333996.1"/>
    <property type="molecule type" value="Genomic_DNA"/>
</dbReference>
<evidence type="ECO:0000256" key="1">
    <source>
        <dbReference type="ARBA" id="ARBA00004117"/>
    </source>
</evidence>
<name>A0A1Z3UA32_BREVE</name>
<evidence type="ECO:0000256" key="2">
    <source>
        <dbReference type="ARBA" id="ARBA00009272"/>
    </source>
</evidence>
<dbReference type="GO" id="GO:0003774">
    <property type="term" value="F:cytoskeletal motor activity"/>
    <property type="evidence" value="ECO:0007669"/>
    <property type="project" value="InterPro"/>
</dbReference>
<accession>A0A1Z3UA32</accession>
<sequence>MNPMMAAKAYAAVQGGAMPTGLSGAAQAPGVGDGGFADLVKNAMTDMTQQSRAAETQMTRSVQGQGNLIDVVTALSSAEASLETVISVRDQVISAYKEIMAMPI</sequence>
<comment type="subcellular location">
    <subcellularLocation>
        <location evidence="1 4">Bacterial flagellum basal body</location>
    </subcellularLocation>
</comment>
<dbReference type="GO" id="GO:0005198">
    <property type="term" value="F:structural molecule activity"/>
    <property type="evidence" value="ECO:0007669"/>
    <property type="project" value="UniProtKB-UniRule"/>
</dbReference>
<dbReference type="KEGG" id="bvc:CEP68_11285"/>
<comment type="similarity">
    <text evidence="2 4">Belongs to the FliE family.</text>
</comment>
<dbReference type="GO" id="GO:0009425">
    <property type="term" value="C:bacterial-type flagellum basal body"/>
    <property type="evidence" value="ECO:0007669"/>
    <property type="project" value="UniProtKB-SubCell"/>
</dbReference>
<evidence type="ECO:0000313" key="9">
    <source>
        <dbReference type="Proteomes" id="UP001272940"/>
    </source>
</evidence>
<reference evidence="8" key="1">
    <citation type="submission" date="2017-06" db="EMBL/GenBank/DDBJ databases">
        <title>FDA dAtabase for Regulatory Grade micrObial Sequences (FDA-ARGOS): Supporting development and validation of Infectious Disease Dx tests.</title>
        <authorList>
            <person name="Minogue T."/>
            <person name="Wolcott M."/>
            <person name="Wasieloski L."/>
            <person name="Aguilar W."/>
            <person name="Moore D."/>
            <person name="Tallon L."/>
            <person name="Sadzewicz L."/>
            <person name="Sengamalay N."/>
            <person name="Ott S."/>
            <person name="Godinez A."/>
            <person name="Nagaraj S."/>
            <person name="Nadendla S."/>
            <person name="Geyer C."/>
            <person name="Sichtig H."/>
        </authorList>
    </citation>
    <scope>NUCLEOTIDE SEQUENCE [LARGE SCALE GENOMIC DNA]</scope>
    <source>
        <strain evidence="8">FDAARGOS_289</strain>
    </source>
</reference>
<reference evidence="7 9" key="4">
    <citation type="journal article" date="2023" name="FEMS Microbes">
        <title>Whole genomes of deep-sea sponge-associated bacteria exhibit high novel natural product potential.</title>
        <authorList>
            <person name="Hesketh-Best P.J."/>
            <person name="January G.G."/>
            <person name="Koch M.J."/>
            <person name="Warburton P.J."/>
            <person name="Howell K.L."/>
            <person name="Upton M."/>
        </authorList>
    </citation>
    <scope>NUCLEOTIDE SEQUENCE [LARGE SCALE GENOMIC DNA]</scope>
    <source>
        <strain evidence="7 9">PC206-O</strain>
    </source>
</reference>
<dbReference type="AlphaFoldDB" id="A0A1Z3UA32"/>
<keyword evidence="3 4" id="KW-0975">Bacterial flagellum</keyword>
<dbReference type="Proteomes" id="UP001272940">
    <property type="component" value="Unassembled WGS sequence"/>
</dbReference>
<evidence type="ECO:0000256" key="4">
    <source>
        <dbReference type="HAMAP-Rule" id="MF_00724"/>
    </source>
</evidence>
<dbReference type="PANTHER" id="PTHR34653:SF1">
    <property type="entry name" value="FLAGELLAR HOOK-BASAL BODY COMPLEX PROTEIN FLIE"/>
    <property type="match status" value="1"/>
</dbReference>
<reference evidence="7" key="3">
    <citation type="submission" date="2022-06" db="EMBL/GenBank/DDBJ databases">
        <authorList>
            <person name="Hesketh-Best P.J."/>
            <person name="Koch M.J."/>
        </authorList>
    </citation>
    <scope>NUCLEOTIDE SEQUENCE</scope>
    <source>
        <strain evidence="7">PC206-O</strain>
    </source>
</reference>
<proteinExistence type="inferred from homology"/>
<organism evidence="6 8">
    <name type="scientific">Brevundimonas vesicularis</name>
    <name type="common">Pseudomonas vesicularis</name>
    <dbReference type="NCBI Taxonomy" id="41276"/>
    <lineage>
        <taxon>Bacteria</taxon>
        <taxon>Pseudomonadati</taxon>
        <taxon>Pseudomonadota</taxon>
        <taxon>Alphaproteobacteria</taxon>
        <taxon>Caulobacterales</taxon>
        <taxon>Caulobacteraceae</taxon>
        <taxon>Brevundimonas</taxon>
    </lineage>
</organism>
<reference evidence="6" key="2">
    <citation type="submission" date="2017-12" db="EMBL/GenBank/DDBJ databases">
        <title>FDA dAtabase for Regulatory Grade micrObial Sequences (FDA-ARGOS): Supporting development and validation of Infectious Disease Dx tests.</title>
        <authorList>
            <person name="Campos J."/>
            <person name="Goldberg B."/>
            <person name="Tallon L."/>
            <person name="Sadzewicz L."/>
            <person name="Sengamalay N."/>
            <person name="Ott S."/>
            <person name="Godinez A."/>
            <person name="Nagaraj S."/>
            <person name="Vavikolanu K."/>
            <person name="Vyas G."/>
            <person name="Nadendla S."/>
            <person name="Aluvathingal J."/>
            <person name="Geyer C."/>
            <person name="Nandy P."/>
            <person name="Hobson J."/>
            <person name="Sichtig H."/>
        </authorList>
    </citation>
    <scope>NUCLEOTIDE SEQUENCE</scope>
    <source>
        <strain evidence="6">FDAARGOS_289</strain>
    </source>
</reference>
<evidence type="ECO:0000256" key="5">
    <source>
        <dbReference type="NCBIfam" id="TIGR00205"/>
    </source>
</evidence>
<keyword evidence="6" id="KW-0966">Cell projection</keyword>
<evidence type="ECO:0000313" key="6">
    <source>
        <dbReference type="EMBL" id="ASE40040.1"/>
    </source>
</evidence>
<gene>
    <name evidence="4 6" type="primary">fliE</name>
    <name evidence="6" type="ORF">CEP68_11285</name>
    <name evidence="7" type="ORF">NJD11_03460</name>
</gene>
<keyword evidence="6" id="KW-0969">Cilium</keyword>
<dbReference type="NCBIfam" id="TIGR00205">
    <property type="entry name" value="fliE"/>
    <property type="match status" value="1"/>
</dbReference>